<organism evidence="2 3">
    <name type="scientific">Drosophila ananassae</name>
    <name type="common">Fruit fly</name>
    <dbReference type="NCBI Taxonomy" id="7217"/>
    <lineage>
        <taxon>Eukaryota</taxon>
        <taxon>Metazoa</taxon>
        <taxon>Ecdysozoa</taxon>
        <taxon>Arthropoda</taxon>
        <taxon>Hexapoda</taxon>
        <taxon>Insecta</taxon>
        <taxon>Pterygota</taxon>
        <taxon>Neoptera</taxon>
        <taxon>Endopterygota</taxon>
        <taxon>Diptera</taxon>
        <taxon>Brachycera</taxon>
        <taxon>Muscomorpha</taxon>
        <taxon>Ephydroidea</taxon>
        <taxon>Drosophilidae</taxon>
        <taxon>Drosophila</taxon>
        <taxon>Sophophora</taxon>
    </lineage>
</organism>
<protein>
    <submittedName>
        <fullName evidence="2">Uncharacterized protein</fullName>
    </submittedName>
</protein>
<dbReference type="EMBL" id="CH902618">
    <property type="protein sequence ID" value="EDV39117.1"/>
    <property type="molecule type" value="Genomic_DNA"/>
</dbReference>
<dbReference type="Proteomes" id="UP000007801">
    <property type="component" value="Unassembled WGS sequence"/>
</dbReference>
<gene>
    <name evidence="2" type="primary">Dana\GF20085</name>
    <name evidence="2" type="synonym">dana_GLEANR_22489</name>
    <name evidence="2" type="ORF">GF20085</name>
</gene>
<evidence type="ECO:0000256" key="1">
    <source>
        <dbReference type="SAM" id="SignalP"/>
    </source>
</evidence>
<evidence type="ECO:0000313" key="3">
    <source>
        <dbReference type="Proteomes" id="UP000007801"/>
    </source>
</evidence>
<reference evidence="2 3" key="1">
    <citation type="journal article" date="2007" name="Nature">
        <title>Evolution of genes and genomes on the Drosophila phylogeny.</title>
        <authorList>
            <consortium name="Drosophila 12 Genomes Consortium"/>
            <person name="Clark A.G."/>
            <person name="Eisen M.B."/>
            <person name="Smith D.R."/>
            <person name="Bergman C.M."/>
            <person name="Oliver B."/>
            <person name="Markow T.A."/>
            <person name="Kaufman T.C."/>
            <person name="Kellis M."/>
            <person name="Gelbart W."/>
            <person name="Iyer V.N."/>
            <person name="Pollard D.A."/>
            <person name="Sackton T.B."/>
            <person name="Larracuente A.M."/>
            <person name="Singh N.D."/>
            <person name="Abad J.P."/>
            <person name="Abt D.N."/>
            <person name="Adryan B."/>
            <person name="Aguade M."/>
            <person name="Akashi H."/>
            <person name="Anderson W.W."/>
            <person name="Aquadro C.F."/>
            <person name="Ardell D.H."/>
            <person name="Arguello R."/>
            <person name="Artieri C.G."/>
            <person name="Barbash D.A."/>
            <person name="Barker D."/>
            <person name="Barsanti P."/>
            <person name="Batterham P."/>
            <person name="Batzoglou S."/>
            <person name="Begun D."/>
            <person name="Bhutkar A."/>
            <person name="Blanco E."/>
            <person name="Bosak S.A."/>
            <person name="Bradley R.K."/>
            <person name="Brand A.D."/>
            <person name="Brent M.R."/>
            <person name="Brooks A.N."/>
            <person name="Brown R.H."/>
            <person name="Butlin R.K."/>
            <person name="Caggese C."/>
            <person name="Calvi B.R."/>
            <person name="Bernardo de Carvalho A."/>
            <person name="Caspi A."/>
            <person name="Castrezana S."/>
            <person name="Celniker S.E."/>
            <person name="Chang J.L."/>
            <person name="Chapple C."/>
            <person name="Chatterji S."/>
            <person name="Chinwalla A."/>
            <person name="Civetta A."/>
            <person name="Clifton S.W."/>
            <person name="Comeron J.M."/>
            <person name="Costello J.C."/>
            <person name="Coyne J.A."/>
            <person name="Daub J."/>
            <person name="David R.G."/>
            <person name="Delcher A.L."/>
            <person name="Delehaunty K."/>
            <person name="Do C.B."/>
            <person name="Ebling H."/>
            <person name="Edwards K."/>
            <person name="Eickbush T."/>
            <person name="Evans J.D."/>
            <person name="Filipski A."/>
            <person name="Findeiss S."/>
            <person name="Freyhult E."/>
            <person name="Fulton L."/>
            <person name="Fulton R."/>
            <person name="Garcia A.C."/>
            <person name="Gardiner A."/>
            <person name="Garfield D.A."/>
            <person name="Garvin B.E."/>
            <person name="Gibson G."/>
            <person name="Gilbert D."/>
            <person name="Gnerre S."/>
            <person name="Godfrey J."/>
            <person name="Good R."/>
            <person name="Gotea V."/>
            <person name="Gravely B."/>
            <person name="Greenberg A.J."/>
            <person name="Griffiths-Jones S."/>
            <person name="Gross S."/>
            <person name="Guigo R."/>
            <person name="Gustafson E.A."/>
            <person name="Haerty W."/>
            <person name="Hahn M.W."/>
            <person name="Halligan D.L."/>
            <person name="Halpern A.L."/>
            <person name="Halter G.M."/>
            <person name="Han M.V."/>
            <person name="Heger A."/>
            <person name="Hillier L."/>
            <person name="Hinrichs A.S."/>
            <person name="Holmes I."/>
            <person name="Hoskins R.A."/>
            <person name="Hubisz M.J."/>
            <person name="Hultmark D."/>
            <person name="Huntley M.A."/>
            <person name="Jaffe D.B."/>
            <person name="Jagadeeshan S."/>
            <person name="Jeck W.R."/>
            <person name="Johnson J."/>
            <person name="Jones C.D."/>
            <person name="Jordan W.C."/>
            <person name="Karpen G.H."/>
            <person name="Kataoka E."/>
            <person name="Keightley P.D."/>
            <person name="Kheradpour P."/>
            <person name="Kirkness E.F."/>
            <person name="Koerich L.B."/>
            <person name="Kristiansen K."/>
            <person name="Kudrna D."/>
            <person name="Kulathinal R.J."/>
            <person name="Kumar S."/>
            <person name="Kwok R."/>
            <person name="Lander E."/>
            <person name="Langley C.H."/>
            <person name="Lapoint R."/>
            <person name="Lazzaro B.P."/>
            <person name="Lee S.J."/>
            <person name="Levesque L."/>
            <person name="Li R."/>
            <person name="Lin C.F."/>
            <person name="Lin M.F."/>
            <person name="Lindblad-Toh K."/>
            <person name="Llopart A."/>
            <person name="Long M."/>
            <person name="Low L."/>
            <person name="Lozovsky E."/>
            <person name="Lu J."/>
            <person name="Luo M."/>
            <person name="Machado C.A."/>
            <person name="Makalowski W."/>
            <person name="Marzo M."/>
            <person name="Matsuda M."/>
            <person name="Matzkin L."/>
            <person name="McAllister B."/>
            <person name="McBride C.S."/>
            <person name="McKernan B."/>
            <person name="McKernan K."/>
            <person name="Mendez-Lago M."/>
            <person name="Minx P."/>
            <person name="Mollenhauer M.U."/>
            <person name="Montooth K."/>
            <person name="Mount S.M."/>
            <person name="Mu X."/>
            <person name="Myers E."/>
            <person name="Negre B."/>
            <person name="Newfeld S."/>
            <person name="Nielsen R."/>
            <person name="Noor M.A."/>
            <person name="O'Grady P."/>
            <person name="Pachter L."/>
            <person name="Papaceit M."/>
            <person name="Parisi M.J."/>
            <person name="Parisi M."/>
            <person name="Parts L."/>
            <person name="Pedersen J.S."/>
            <person name="Pesole G."/>
            <person name="Phillippy A.M."/>
            <person name="Ponting C.P."/>
            <person name="Pop M."/>
            <person name="Porcelli D."/>
            <person name="Powell J.R."/>
            <person name="Prohaska S."/>
            <person name="Pruitt K."/>
            <person name="Puig M."/>
            <person name="Quesneville H."/>
            <person name="Ram K.R."/>
            <person name="Rand D."/>
            <person name="Rasmussen M.D."/>
            <person name="Reed L.K."/>
            <person name="Reenan R."/>
            <person name="Reily A."/>
            <person name="Remington K.A."/>
            <person name="Rieger T.T."/>
            <person name="Ritchie M.G."/>
            <person name="Robin C."/>
            <person name="Rogers Y.H."/>
            <person name="Rohde C."/>
            <person name="Rozas J."/>
            <person name="Rubenfield M.J."/>
            <person name="Ruiz A."/>
            <person name="Russo S."/>
            <person name="Salzberg S.L."/>
            <person name="Sanchez-Gracia A."/>
            <person name="Saranga D.J."/>
            <person name="Sato H."/>
            <person name="Schaeffer S.W."/>
            <person name="Schatz M.C."/>
            <person name="Schlenke T."/>
            <person name="Schwartz R."/>
            <person name="Segarra C."/>
            <person name="Singh R.S."/>
            <person name="Sirot L."/>
            <person name="Sirota M."/>
            <person name="Sisneros N.B."/>
            <person name="Smith C.D."/>
            <person name="Smith T.F."/>
            <person name="Spieth J."/>
            <person name="Stage D.E."/>
            <person name="Stark A."/>
            <person name="Stephan W."/>
            <person name="Strausberg R.L."/>
            <person name="Strempel S."/>
            <person name="Sturgill D."/>
            <person name="Sutton G."/>
            <person name="Sutton G.G."/>
            <person name="Tao W."/>
            <person name="Teichmann S."/>
            <person name="Tobari Y.N."/>
            <person name="Tomimura Y."/>
            <person name="Tsolas J.M."/>
            <person name="Valente V.L."/>
            <person name="Venter E."/>
            <person name="Venter J.C."/>
            <person name="Vicario S."/>
            <person name="Vieira F.G."/>
            <person name="Vilella A.J."/>
            <person name="Villasante A."/>
            <person name="Walenz B."/>
            <person name="Wang J."/>
            <person name="Wasserman M."/>
            <person name="Watts T."/>
            <person name="Wilson D."/>
            <person name="Wilson R.K."/>
            <person name="Wing R.A."/>
            <person name="Wolfner M.F."/>
            <person name="Wong A."/>
            <person name="Wong G.K."/>
            <person name="Wu C.I."/>
            <person name="Wu G."/>
            <person name="Yamamoto D."/>
            <person name="Yang H.P."/>
            <person name="Yang S.P."/>
            <person name="Yorke J.A."/>
            <person name="Yoshida K."/>
            <person name="Zdobnov E."/>
            <person name="Zhang P."/>
            <person name="Zhang Y."/>
            <person name="Zimin A.V."/>
            <person name="Baldwin J."/>
            <person name="Abdouelleil A."/>
            <person name="Abdulkadir J."/>
            <person name="Abebe A."/>
            <person name="Abera B."/>
            <person name="Abreu J."/>
            <person name="Acer S.C."/>
            <person name="Aftuck L."/>
            <person name="Alexander A."/>
            <person name="An P."/>
            <person name="Anderson E."/>
            <person name="Anderson S."/>
            <person name="Arachi H."/>
            <person name="Azer M."/>
            <person name="Bachantsang P."/>
            <person name="Barry A."/>
            <person name="Bayul T."/>
            <person name="Berlin A."/>
            <person name="Bessette D."/>
            <person name="Bloom T."/>
            <person name="Blye J."/>
            <person name="Boguslavskiy L."/>
            <person name="Bonnet C."/>
            <person name="Boukhgalter B."/>
            <person name="Bourzgui I."/>
            <person name="Brown A."/>
            <person name="Cahill P."/>
            <person name="Channer S."/>
            <person name="Cheshatsang Y."/>
            <person name="Chuda L."/>
            <person name="Citroen M."/>
            <person name="Collymore A."/>
            <person name="Cooke P."/>
            <person name="Costello M."/>
            <person name="D'Aco K."/>
            <person name="Daza R."/>
            <person name="De Haan G."/>
            <person name="DeGray S."/>
            <person name="DeMaso C."/>
            <person name="Dhargay N."/>
            <person name="Dooley K."/>
            <person name="Dooley E."/>
            <person name="Doricent M."/>
            <person name="Dorje P."/>
            <person name="Dorjee K."/>
            <person name="Dupes A."/>
            <person name="Elong R."/>
            <person name="Falk J."/>
            <person name="Farina A."/>
            <person name="Faro S."/>
            <person name="Ferguson D."/>
            <person name="Fisher S."/>
            <person name="Foley C.D."/>
            <person name="Franke A."/>
            <person name="Friedrich D."/>
            <person name="Gadbois L."/>
            <person name="Gearin G."/>
            <person name="Gearin C.R."/>
            <person name="Giannoukos G."/>
            <person name="Goode T."/>
            <person name="Graham J."/>
            <person name="Grandbois E."/>
            <person name="Grewal S."/>
            <person name="Gyaltsen K."/>
            <person name="Hafez N."/>
            <person name="Hagos B."/>
            <person name="Hall J."/>
            <person name="Henson C."/>
            <person name="Hollinger A."/>
            <person name="Honan T."/>
            <person name="Huard M.D."/>
            <person name="Hughes L."/>
            <person name="Hurhula B."/>
            <person name="Husby M.E."/>
            <person name="Kamat A."/>
            <person name="Kanga B."/>
            <person name="Kashin S."/>
            <person name="Khazanovich D."/>
            <person name="Kisner P."/>
            <person name="Lance K."/>
            <person name="Lara M."/>
            <person name="Lee W."/>
            <person name="Lennon N."/>
            <person name="Letendre F."/>
            <person name="LeVine R."/>
            <person name="Lipovsky A."/>
            <person name="Liu X."/>
            <person name="Liu J."/>
            <person name="Liu S."/>
            <person name="Lokyitsang T."/>
            <person name="Lokyitsang Y."/>
            <person name="Lubonja R."/>
            <person name="Lui A."/>
            <person name="MacDonald P."/>
            <person name="Magnisalis V."/>
            <person name="Maru K."/>
            <person name="Matthews C."/>
            <person name="McCusker W."/>
            <person name="McDonough S."/>
            <person name="Mehta T."/>
            <person name="Meldrim J."/>
            <person name="Meneus L."/>
            <person name="Mihai O."/>
            <person name="Mihalev A."/>
            <person name="Mihova T."/>
            <person name="Mittelman R."/>
            <person name="Mlenga V."/>
            <person name="Montmayeur A."/>
            <person name="Mulrain L."/>
            <person name="Navidi A."/>
            <person name="Naylor J."/>
            <person name="Negash T."/>
            <person name="Nguyen T."/>
            <person name="Nguyen N."/>
            <person name="Nicol R."/>
            <person name="Norbu C."/>
            <person name="Norbu N."/>
            <person name="Novod N."/>
            <person name="O'Neill B."/>
            <person name="Osman S."/>
            <person name="Markiewicz E."/>
            <person name="Oyono O.L."/>
            <person name="Patti C."/>
            <person name="Phunkhang P."/>
            <person name="Pierre F."/>
            <person name="Priest M."/>
            <person name="Raghuraman S."/>
            <person name="Rege F."/>
            <person name="Reyes R."/>
            <person name="Rise C."/>
            <person name="Rogov P."/>
            <person name="Ross K."/>
            <person name="Ryan E."/>
            <person name="Settipalli S."/>
            <person name="Shea T."/>
            <person name="Sherpa N."/>
            <person name="Shi L."/>
            <person name="Shih D."/>
            <person name="Sparrow T."/>
            <person name="Spaulding J."/>
            <person name="Stalker J."/>
            <person name="Stange-Thomann N."/>
            <person name="Stavropoulos S."/>
            <person name="Stone C."/>
            <person name="Strader C."/>
            <person name="Tesfaye S."/>
            <person name="Thomson T."/>
            <person name="Thoulutsang Y."/>
            <person name="Thoulutsang D."/>
            <person name="Topham K."/>
            <person name="Topping I."/>
            <person name="Tsamla T."/>
            <person name="Vassiliev H."/>
            <person name="Vo A."/>
            <person name="Wangchuk T."/>
            <person name="Wangdi T."/>
            <person name="Weiand M."/>
            <person name="Wilkinson J."/>
            <person name="Wilson A."/>
            <person name="Yadav S."/>
            <person name="Young G."/>
            <person name="Yu Q."/>
            <person name="Zembek L."/>
            <person name="Zhong D."/>
            <person name="Zimmer A."/>
            <person name="Zwirko Z."/>
            <person name="Jaffe D.B."/>
            <person name="Alvarez P."/>
            <person name="Brockman W."/>
            <person name="Butler J."/>
            <person name="Chin C."/>
            <person name="Gnerre S."/>
            <person name="Grabherr M."/>
            <person name="Kleber M."/>
            <person name="Mauceli E."/>
            <person name="MacCallum I."/>
        </authorList>
    </citation>
    <scope>NUCLEOTIDE SEQUENCE [LARGE SCALE GENOMIC DNA]</scope>
    <source>
        <strain evidence="3">Tucson 14024-0371.13</strain>
    </source>
</reference>
<sequence length="123" mass="14885">MKYSGILFVILLILCSSIRGTKFRFTNLECKDLDTNFLETKKCLLKLIRRNVVALNLHILIKYREPLDQIKLNLCVFRKSNVYRLFMINHTLDFCYFMRLPEKYPLFYIFYDEMKSIIRVPML</sequence>
<dbReference type="InParanoid" id="B3MAA3"/>
<dbReference type="PhylomeDB" id="B3MAA3"/>
<proteinExistence type="predicted"/>
<keyword evidence="3" id="KW-1185">Reference proteome</keyword>
<dbReference type="Pfam" id="PF06477">
    <property type="entry name" value="DUF1091"/>
    <property type="match status" value="1"/>
</dbReference>
<evidence type="ECO:0000313" key="2">
    <source>
        <dbReference type="EMBL" id="EDV39117.1"/>
    </source>
</evidence>
<dbReference type="PANTHER" id="PTHR20898:SF0">
    <property type="entry name" value="DAEDALUS ON 3-RELATED"/>
    <property type="match status" value="1"/>
</dbReference>
<dbReference type="HOGENOM" id="CLU_2017555_0_0_1"/>
<keyword evidence="1" id="KW-0732">Signal</keyword>
<dbReference type="InterPro" id="IPR010512">
    <property type="entry name" value="DUF1091"/>
</dbReference>
<feature type="signal peptide" evidence="1">
    <location>
        <begin position="1"/>
        <end position="20"/>
    </location>
</feature>
<accession>B3MAA3</accession>
<dbReference type="PANTHER" id="PTHR20898">
    <property type="entry name" value="DAEDALUS ON 3-RELATED-RELATED"/>
    <property type="match status" value="1"/>
</dbReference>
<dbReference type="AlphaFoldDB" id="B3MAA3"/>
<feature type="chain" id="PRO_5002792735" evidence="1">
    <location>
        <begin position="21"/>
        <end position="123"/>
    </location>
</feature>
<name>B3MAA3_DROAN</name>